<keyword evidence="2" id="KW-1185">Reference proteome</keyword>
<sequence length="196" mass="21568">MSKLLGEPPSKASKQKIKPLAQLDLPKPHSQDISNQDNYLPQKLQQKLYNHFTLFDVQVCEQVLNSGHECLQTASPDDQEAACLHFSGIESPQAKAANAFWDEDASKDLAIIATSEGQYKFSNEGKEISIISLMSMKSTLVENQDSLPNKNAGLKAALMTMTQEQKCSTTLSKNPDNECPHNSAILLPQNPDVLLT</sequence>
<accession>A0ACC2TW15</accession>
<dbReference type="Proteomes" id="UP001165960">
    <property type="component" value="Unassembled WGS sequence"/>
</dbReference>
<proteinExistence type="predicted"/>
<dbReference type="EMBL" id="QTSX02002145">
    <property type="protein sequence ID" value="KAJ9078551.1"/>
    <property type="molecule type" value="Genomic_DNA"/>
</dbReference>
<evidence type="ECO:0000313" key="1">
    <source>
        <dbReference type="EMBL" id="KAJ9078551.1"/>
    </source>
</evidence>
<organism evidence="1 2">
    <name type="scientific">Entomophthora muscae</name>
    <dbReference type="NCBI Taxonomy" id="34485"/>
    <lineage>
        <taxon>Eukaryota</taxon>
        <taxon>Fungi</taxon>
        <taxon>Fungi incertae sedis</taxon>
        <taxon>Zoopagomycota</taxon>
        <taxon>Entomophthoromycotina</taxon>
        <taxon>Entomophthoromycetes</taxon>
        <taxon>Entomophthorales</taxon>
        <taxon>Entomophthoraceae</taxon>
        <taxon>Entomophthora</taxon>
    </lineage>
</organism>
<gene>
    <name evidence="1" type="ORF">DSO57_1005694</name>
</gene>
<reference evidence="1" key="1">
    <citation type="submission" date="2022-04" db="EMBL/GenBank/DDBJ databases">
        <title>Genome of the entomopathogenic fungus Entomophthora muscae.</title>
        <authorList>
            <person name="Elya C."/>
            <person name="Lovett B.R."/>
            <person name="Lee E."/>
            <person name="Macias A.M."/>
            <person name="Hajek A.E."/>
            <person name="De Bivort B.L."/>
            <person name="Kasson M.T."/>
            <person name="De Fine Licht H.H."/>
            <person name="Stajich J.E."/>
        </authorList>
    </citation>
    <scope>NUCLEOTIDE SEQUENCE</scope>
    <source>
        <strain evidence="1">Berkeley</strain>
    </source>
</reference>
<protein>
    <submittedName>
        <fullName evidence="1">Uncharacterized protein</fullName>
    </submittedName>
</protein>
<evidence type="ECO:0000313" key="2">
    <source>
        <dbReference type="Proteomes" id="UP001165960"/>
    </source>
</evidence>
<name>A0ACC2TW15_9FUNG</name>
<comment type="caution">
    <text evidence="1">The sequence shown here is derived from an EMBL/GenBank/DDBJ whole genome shotgun (WGS) entry which is preliminary data.</text>
</comment>